<evidence type="ECO:0000256" key="4">
    <source>
        <dbReference type="RuleBase" id="RU000561"/>
    </source>
</evidence>
<organism evidence="5">
    <name type="scientific">Reclinomonas americana ATCC 50284</name>
    <dbReference type="NCBI Taxonomy" id="1295595"/>
    <lineage>
        <taxon>Eukaryota</taxon>
        <taxon>Discoba</taxon>
        <taxon>Jakobida</taxon>
        <taxon>Histionina</taxon>
        <taxon>Histionidae</taxon>
        <taxon>Reclinomonas</taxon>
    </lineage>
</organism>
<keyword evidence="3 4" id="KW-0687">Ribonucleoprotein</keyword>
<gene>
    <name evidence="5" type="primary">rpl20</name>
</gene>
<protein>
    <submittedName>
        <fullName evidence="5">Ribosomal protein L20</fullName>
    </submittedName>
</protein>
<comment type="similarity">
    <text evidence="1 4">Belongs to the bacterial ribosomal protein bL20 family.</text>
</comment>
<dbReference type="GO" id="GO:0005840">
    <property type="term" value="C:ribosome"/>
    <property type="evidence" value="ECO:0007669"/>
    <property type="project" value="UniProtKB-KW"/>
</dbReference>
<reference evidence="5" key="1">
    <citation type="journal article" date="2004" name="RNA">
        <title>Mitochondrial 3' tRNA editing in the jakobid Seculamonas ecuadoriensis: a novel mechanism and implications for tRNA processing.</title>
        <authorList>
            <person name="Leigh J."/>
            <person name="Lang B.F."/>
        </authorList>
    </citation>
    <scope>NUCLEOTIDE SEQUENCE</scope>
    <source>
        <strain evidence="5">ATCC 50284</strain>
    </source>
</reference>
<dbReference type="GO" id="GO:0019843">
    <property type="term" value="F:rRNA binding"/>
    <property type="evidence" value="ECO:0007669"/>
    <property type="project" value="InterPro"/>
</dbReference>
<evidence type="ECO:0000256" key="3">
    <source>
        <dbReference type="ARBA" id="ARBA00023274"/>
    </source>
</evidence>
<dbReference type="Pfam" id="PF00453">
    <property type="entry name" value="Ribosomal_L20"/>
    <property type="match status" value="1"/>
</dbReference>
<evidence type="ECO:0000313" key="5">
    <source>
        <dbReference type="EMBL" id="AGH24430.1"/>
    </source>
</evidence>
<dbReference type="InterPro" id="IPR035566">
    <property type="entry name" value="Ribosomal_protein_bL20_C"/>
</dbReference>
<geneLocation type="mitochondrion" evidence="5"/>
<sequence length="115" mass="13467">MIRVKGGITTRKRHKKIIQQATGYRGRSKNNFSIAIEKVHKGLQYSYAHRKVNKRFFRSLWIQQLNAACISLNTNYSTFIHQLNTQKILINRKILAQLAQTEPYTFKALTHISHQ</sequence>
<dbReference type="GO" id="GO:1990904">
    <property type="term" value="C:ribonucleoprotein complex"/>
    <property type="evidence" value="ECO:0007669"/>
    <property type="project" value="UniProtKB-KW"/>
</dbReference>
<proteinExistence type="inferred from homology"/>
<accession>M4QE96</accession>
<dbReference type="CDD" id="cd07026">
    <property type="entry name" value="Ribosomal_L20"/>
    <property type="match status" value="1"/>
</dbReference>
<dbReference type="EMBL" id="KC353358">
    <property type="protein sequence ID" value="AGH24430.1"/>
    <property type="molecule type" value="Genomic_DNA"/>
</dbReference>
<reference evidence="5" key="3">
    <citation type="journal article" date="2013" name="Genome Biol. Evol.">
        <title>Strikingly bacteria-like and gene-rich mitochondrial genomes throughout jakobid protists.</title>
        <authorList>
            <person name="Burger G."/>
            <person name="Gray M.W."/>
            <person name="Forget L."/>
            <person name="Lang B.F."/>
        </authorList>
    </citation>
    <scope>NUCLEOTIDE SEQUENCE</scope>
    <source>
        <strain evidence="5">ATCC 50284</strain>
    </source>
</reference>
<name>M4QE96_RECAM</name>
<dbReference type="Gene3D" id="6.10.160.10">
    <property type="match status" value="1"/>
</dbReference>
<dbReference type="PRINTS" id="PR00062">
    <property type="entry name" value="RIBOSOMALL20"/>
</dbReference>
<dbReference type="GO" id="GO:0003735">
    <property type="term" value="F:structural constituent of ribosome"/>
    <property type="evidence" value="ECO:0007669"/>
    <property type="project" value="InterPro"/>
</dbReference>
<dbReference type="NCBIfam" id="TIGR01032">
    <property type="entry name" value="rplT_bact"/>
    <property type="match status" value="1"/>
</dbReference>
<reference evidence="5" key="2">
    <citation type="journal article" date="2006" name="RNA">
        <title>Hybrid E. coli--Mitochondrial ribonuclease P RNAs are catalytically active.</title>
        <authorList>
            <person name="Seif E."/>
            <person name="Cadieux A."/>
            <person name="Lang B.F."/>
        </authorList>
    </citation>
    <scope>NUCLEOTIDE SEQUENCE</scope>
    <source>
        <strain evidence="5">ATCC 50284</strain>
    </source>
</reference>
<dbReference type="AlphaFoldDB" id="M4QE96"/>
<dbReference type="SUPFAM" id="SSF74731">
    <property type="entry name" value="Ribosomal protein L20"/>
    <property type="match status" value="1"/>
</dbReference>
<evidence type="ECO:0000256" key="1">
    <source>
        <dbReference type="ARBA" id="ARBA00007698"/>
    </source>
</evidence>
<keyword evidence="5" id="KW-0496">Mitochondrion</keyword>
<dbReference type="PANTHER" id="PTHR10986">
    <property type="entry name" value="39S RIBOSOMAL PROTEIN L20"/>
    <property type="match status" value="1"/>
</dbReference>
<dbReference type="FunFam" id="1.10.1900.20:FF:000001">
    <property type="entry name" value="50S ribosomal protein L20"/>
    <property type="match status" value="1"/>
</dbReference>
<dbReference type="GO" id="GO:0006412">
    <property type="term" value="P:translation"/>
    <property type="evidence" value="ECO:0007669"/>
    <property type="project" value="InterPro"/>
</dbReference>
<dbReference type="HAMAP" id="MF_00382">
    <property type="entry name" value="Ribosomal_bL20"/>
    <property type="match status" value="1"/>
</dbReference>
<dbReference type="InterPro" id="IPR005813">
    <property type="entry name" value="Ribosomal_bL20"/>
</dbReference>
<dbReference type="Gene3D" id="1.10.1900.20">
    <property type="entry name" value="Ribosomal protein L20"/>
    <property type="match status" value="1"/>
</dbReference>
<evidence type="ECO:0000256" key="2">
    <source>
        <dbReference type="ARBA" id="ARBA00022980"/>
    </source>
</evidence>
<keyword evidence="2 4" id="KW-0689">Ribosomal protein</keyword>